<reference evidence="2" key="2">
    <citation type="submission" date="2020-09" db="EMBL/GenBank/DDBJ databases">
        <authorList>
            <person name="Kikuchi T."/>
        </authorList>
    </citation>
    <scope>NUCLEOTIDE SEQUENCE</scope>
    <source>
        <strain evidence="2">Ka4C1</strain>
    </source>
</reference>
<keyword evidence="4" id="KW-1185">Reference proteome</keyword>
<evidence type="ECO:0000256" key="1">
    <source>
        <dbReference type="SAM" id="Phobius"/>
    </source>
</evidence>
<gene>
    <name evidence="2" type="ORF">BXYJ_LOCUS5409</name>
</gene>
<name>A0A1I7SRG8_BURXY</name>
<dbReference type="EMBL" id="CAJFDI010000002">
    <property type="protein sequence ID" value="CAD5218016.1"/>
    <property type="molecule type" value="Genomic_DNA"/>
</dbReference>
<protein>
    <submittedName>
        <fullName evidence="2">(pine wood nematode) hypothetical protein</fullName>
    </submittedName>
</protein>
<accession>A0A1I7SRG8</accession>
<organism evidence="3 5">
    <name type="scientific">Bursaphelenchus xylophilus</name>
    <name type="common">Pinewood nematode worm</name>
    <name type="synonym">Aphelenchoides xylophilus</name>
    <dbReference type="NCBI Taxonomy" id="6326"/>
    <lineage>
        <taxon>Eukaryota</taxon>
        <taxon>Metazoa</taxon>
        <taxon>Ecdysozoa</taxon>
        <taxon>Nematoda</taxon>
        <taxon>Chromadorea</taxon>
        <taxon>Rhabditida</taxon>
        <taxon>Tylenchina</taxon>
        <taxon>Tylenchomorpha</taxon>
        <taxon>Aphelenchoidea</taxon>
        <taxon>Aphelenchoididae</taxon>
        <taxon>Bursaphelenchus</taxon>
    </lineage>
</organism>
<reference evidence="5" key="1">
    <citation type="submission" date="2016-11" db="UniProtKB">
        <authorList>
            <consortium name="WormBaseParasite"/>
        </authorList>
    </citation>
    <scope>IDENTIFICATION</scope>
</reference>
<dbReference type="Proteomes" id="UP000582659">
    <property type="component" value="Unassembled WGS sequence"/>
</dbReference>
<evidence type="ECO:0000313" key="2">
    <source>
        <dbReference type="EMBL" id="CAD5218016.1"/>
    </source>
</evidence>
<evidence type="ECO:0000313" key="5">
    <source>
        <dbReference type="WBParaSite" id="BXY_1563200.1"/>
    </source>
</evidence>
<evidence type="ECO:0000313" key="3">
    <source>
        <dbReference type="Proteomes" id="UP000095284"/>
    </source>
</evidence>
<keyword evidence="1" id="KW-0812">Transmembrane</keyword>
<dbReference type="WBParaSite" id="BXY_1563200.1">
    <property type="protein sequence ID" value="BXY_1563200.1"/>
    <property type="gene ID" value="BXY_1563200"/>
</dbReference>
<keyword evidence="1" id="KW-1133">Transmembrane helix</keyword>
<proteinExistence type="predicted"/>
<sequence>MNVATGGKQTKIQNKLRTLSRCLLRRKTCKYFLVIDILLLTITAITAYAAIEYYLVYSTEVAHMEEEDLLLSYRIGLKQNISLYCPYGGFTQANTENCADFCDERAVMHRERRLLDTGDLPQFAYIKEMCPPMVDLIPCYSGIKCIDAAEVPALECGFTAGRTVTSITLLNETLAVFKVPNVSRKIFMVNEIMIQCPTCKAYMPADGSRCHKKIREEHSGFPAYRICPSKEMLNVSRCPAL</sequence>
<keyword evidence="1" id="KW-0472">Membrane</keyword>
<dbReference type="Proteomes" id="UP000095284">
    <property type="component" value="Unplaced"/>
</dbReference>
<feature type="transmembrane region" description="Helical" evidence="1">
    <location>
        <begin position="31"/>
        <end position="51"/>
    </location>
</feature>
<dbReference type="AlphaFoldDB" id="A0A1I7SRG8"/>
<dbReference type="Proteomes" id="UP000659654">
    <property type="component" value="Unassembled WGS sequence"/>
</dbReference>
<evidence type="ECO:0000313" key="4">
    <source>
        <dbReference type="Proteomes" id="UP000659654"/>
    </source>
</evidence>
<dbReference type="EMBL" id="CAJFCV020000002">
    <property type="protein sequence ID" value="CAG9102420.1"/>
    <property type="molecule type" value="Genomic_DNA"/>
</dbReference>